<sequence>MLSSTISLTTISPQKRADSEIIHIDLSSENATKLLETSSLKEEEMIPENISSEHDVCEMQLLESSTYVRGIQCNGKNARNHDSRMNQKIDTKNKRDKGKIEIIADYLKRYSQLFTICSLEYY</sequence>
<reference evidence="1 2" key="1">
    <citation type="journal article" date="2014" name="Genome Biol. Evol.">
        <title>The genome of the myxosporean Thelohanellus kitauei shows adaptations to nutrient acquisition within its fish host.</title>
        <authorList>
            <person name="Yang Y."/>
            <person name="Xiong J."/>
            <person name="Zhou Z."/>
            <person name="Huo F."/>
            <person name="Miao W."/>
            <person name="Ran C."/>
            <person name="Liu Y."/>
            <person name="Zhang J."/>
            <person name="Feng J."/>
            <person name="Wang M."/>
            <person name="Wang M."/>
            <person name="Wang L."/>
            <person name="Yao B."/>
        </authorList>
    </citation>
    <scope>NUCLEOTIDE SEQUENCE [LARGE SCALE GENOMIC DNA]</scope>
    <source>
        <strain evidence="1">Wuqing</strain>
    </source>
</reference>
<dbReference type="AlphaFoldDB" id="A0A0C2N7D3"/>
<protein>
    <submittedName>
        <fullName evidence="1">Uncharacterized protein</fullName>
    </submittedName>
</protein>
<proteinExistence type="predicted"/>
<gene>
    <name evidence="1" type="ORF">RF11_13058</name>
</gene>
<accession>A0A0C2N7D3</accession>
<evidence type="ECO:0000313" key="1">
    <source>
        <dbReference type="EMBL" id="KII69832.1"/>
    </source>
</evidence>
<organism evidence="1 2">
    <name type="scientific">Thelohanellus kitauei</name>
    <name type="common">Myxosporean</name>
    <dbReference type="NCBI Taxonomy" id="669202"/>
    <lineage>
        <taxon>Eukaryota</taxon>
        <taxon>Metazoa</taxon>
        <taxon>Cnidaria</taxon>
        <taxon>Myxozoa</taxon>
        <taxon>Myxosporea</taxon>
        <taxon>Bivalvulida</taxon>
        <taxon>Platysporina</taxon>
        <taxon>Myxobolidae</taxon>
        <taxon>Thelohanellus</taxon>
    </lineage>
</organism>
<name>A0A0C2N7D3_THEKT</name>
<dbReference type="Proteomes" id="UP000031668">
    <property type="component" value="Unassembled WGS sequence"/>
</dbReference>
<evidence type="ECO:0000313" key="2">
    <source>
        <dbReference type="Proteomes" id="UP000031668"/>
    </source>
</evidence>
<dbReference type="EMBL" id="JWZT01002267">
    <property type="protein sequence ID" value="KII69832.1"/>
    <property type="molecule type" value="Genomic_DNA"/>
</dbReference>
<comment type="caution">
    <text evidence="1">The sequence shown here is derived from an EMBL/GenBank/DDBJ whole genome shotgun (WGS) entry which is preliminary data.</text>
</comment>
<keyword evidence="2" id="KW-1185">Reference proteome</keyword>